<dbReference type="Pfam" id="PF00704">
    <property type="entry name" value="Glyco_hydro_18"/>
    <property type="match status" value="1"/>
</dbReference>
<evidence type="ECO:0000313" key="5">
    <source>
        <dbReference type="Proteomes" id="UP001197093"/>
    </source>
</evidence>
<evidence type="ECO:0000256" key="2">
    <source>
        <dbReference type="SAM" id="MobiDB-lite"/>
    </source>
</evidence>
<name>A0AAD4F1P6_9PEZI</name>
<comment type="caution">
    <text evidence="4">The sequence shown here is derived from an EMBL/GenBank/DDBJ whole genome shotgun (WGS) entry which is preliminary data.</text>
</comment>
<protein>
    <recommendedName>
        <fullName evidence="3">GH18 domain-containing protein</fullName>
    </recommendedName>
</protein>
<keyword evidence="5" id="KW-1185">Reference proteome</keyword>
<dbReference type="PROSITE" id="PS51910">
    <property type="entry name" value="GH18_2"/>
    <property type="match status" value="1"/>
</dbReference>
<dbReference type="InterPro" id="IPR017853">
    <property type="entry name" value="GH"/>
</dbReference>
<dbReference type="EMBL" id="JAHCVI010000001">
    <property type="protein sequence ID" value="KAG7291441.1"/>
    <property type="molecule type" value="Genomic_DNA"/>
</dbReference>
<gene>
    <name evidence="4" type="ORF">NEMBOFW57_001460</name>
</gene>
<dbReference type="InterPro" id="IPR029070">
    <property type="entry name" value="Chitinase_insertion_sf"/>
</dbReference>
<reference evidence="4" key="1">
    <citation type="submission" date="2023-02" db="EMBL/GenBank/DDBJ databases">
        <authorList>
            <person name="Palmer J.M."/>
        </authorList>
    </citation>
    <scope>NUCLEOTIDE SEQUENCE</scope>
    <source>
        <strain evidence="4">FW57</strain>
    </source>
</reference>
<comment type="similarity">
    <text evidence="1">Belongs to the glycosyl hydrolase 18 family. Chitinase class V subfamily.</text>
</comment>
<dbReference type="Gene3D" id="3.20.20.80">
    <property type="entry name" value="Glycosidases"/>
    <property type="match status" value="1"/>
</dbReference>
<dbReference type="Gene3D" id="3.10.50.10">
    <property type="match status" value="1"/>
</dbReference>
<proteinExistence type="inferred from homology"/>
<evidence type="ECO:0000313" key="4">
    <source>
        <dbReference type="EMBL" id="KAG7291441.1"/>
    </source>
</evidence>
<feature type="domain" description="GH18" evidence="3">
    <location>
        <begin position="1"/>
        <end position="76"/>
    </location>
</feature>
<dbReference type="SUPFAM" id="SSF51445">
    <property type="entry name" value="(Trans)glycosidases"/>
    <property type="match status" value="1"/>
</dbReference>
<sequence length="1392" mass="151826">MVSNDGYRPSYDQDVGTNFFMYGDKQWISYDNPESIIEKVKYVKDKGLLGMAVWSVELDNDSHDLLNATLYPVGLGALADHTGSESDGSSDQYNDITVSSCSWSSCSTSRTPGCPAGNQILTVTRCDAEPGTGNKRYKALCCPLDRTPDPDFCEWQGHRAVGFCTTGCASGYVGMADDPWIIDSGGEGRCFVGRATYCYKVEQKGLALCGWENRCRALGANEQPVDPFTCSSGTGTKFVTYAKGAPGIGRCEGDASVNSWISYCCNSQVDTSSFEWASAKGSAQECPTGCPSGKTMVSKPELGGGADCYQVVPGMEYDMPAQFFTEQRPLCADPNALRLTVNTLPVPLKNLFPTPGPDTDKQKWHVELDPSMGGADPTPETSTSPDDNSFGWYIMSGPSSELTSLTKRDGSHWELFDCHDVVDVDRRHTVRAVCVTEGSDDSNCGDIHQGRGVAETVVEMPPSCGPGKYAMAVSLSPSTNQTLPHHLVKRTPGATVYDFTFNYDFSPLQKRGDSNVLLRIDYSDDPGYWSTIVAAAPSSKRRKRSAAEIHSEVKRDHRGSYKRYLEHLWQEDKQDTPANELHELHARWFSGQAADWISKMRGVDAQYNLVRHRVDETVRWDLVDESVQCDWDNGVTATGRFRAWADLSVNIETSAMLTLIGNLGDLSSFDQSHVLFRNKGSVKASFNLDALATASFMTGPMELFGLQNFGATFTVPGIVTIGPNFRVLGSVEGSATLHGEARVDVKLADWDYTQQYPDRNGGGDEAITNAKAPGSPSVAAADPDDPVGTPKFYYDVDARGQLTVTVTPQVTLGIVFTDSRIPDASIDLGVNGRVVLYGSAGSSSTEAWRYCYGVNGNVDLFARISAPKLFKVDISNYYTIWQTGTFPIVDEVCAAAPSSARAVRRTVTSSKPGASIAKRSNFLGSLLCPKDAADLSEIPSCPLCSDGDETSALRRRTRFGTMIEPRVETCIFIPEGDQPSCDYSDTTTAKRDETGLEALGGGHLHTGLAARTAKEGSVHASIATEKIPYGNYASCGDVKDSSTTLKNIVLTNYAHACTADIGLLSDSAIRNLNMGRNQNDPIKVNTDHVFETQIISRFINFLGGLDPNNLKPSTYTMGSPQWARNVILGATTPGTTRPVFDFDTTALNLAKFAGKQPLFWVVSYGVGRSEGNSLPTECPFTKARSESHLVVLDKNINGAKGKWFGFEKINTVIGIEVGNDRLQIRNAMAVFAYLRWSPDVTRSDIFTARQSIWSKFIRVTNWIDFVCHHFDQQIDWSLWTDGPQNSAGPPSLRALWAYFIEDYLKRIEANAISWTQETAAFYKKWHGTRKGEPAWYNSAFGPGGWASAQAARLPRVPATGGGWSQFGAFANPSMTIDGRGNTVTLPPPDRIS</sequence>
<evidence type="ECO:0000256" key="1">
    <source>
        <dbReference type="ARBA" id="ARBA00008682"/>
    </source>
</evidence>
<dbReference type="GO" id="GO:0005975">
    <property type="term" value="P:carbohydrate metabolic process"/>
    <property type="evidence" value="ECO:0007669"/>
    <property type="project" value="InterPro"/>
</dbReference>
<evidence type="ECO:0000259" key="3">
    <source>
        <dbReference type="PROSITE" id="PS51910"/>
    </source>
</evidence>
<feature type="region of interest" description="Disordered" evidence="2">
    <location>
        <begin position="758"/>
        <end position="782"/>
    </location>
</feature>
<dbReference type="InterPro" id="IPR001223">
    <property type="entry name" value="Glyco_hydro18_cat"/>
</dbReference>
<organism evidence="4 5">
    <name type="scientific">Staphylotrichum longicolle</name>
    <dbReference type="NCBI Taxonomy" id="669026"/>
    <lineage>
        <taxon>Eukaryota</taxon>
        <taxon>Fungi</taxon>
        <taxon>Dikarya</taxon>
        <taxon>Ascomycota</taxon>
        <taxon>Pezizomycotina</taxon>
        <taxon>Sordariomycetes</taxon>
        <taxon>Sordariomycetidae</taxon>
        <taxon>Sordariales</taxon>
        <taxon>Chaetomiaceae</taxon>
        <taxon>Staphylotrichum</taxon>
    </lineage>
</organism>
<accession>A0AAD4F1P6</accession>
<dbReference type="Proteomes" id="UP001197093">
    <property type="component" value="Unassembled WGS sequence"/>
</dbReference>